<reference evidence="1" key="1">
    <citation type="submission" date="2014-11" db="EMBL/GenBank/DDBJ databases">
        <authorList>
            <person name="Amaro Gonzalez C."/>
        </authorList>
    </citation>
    <scope>NUCLEOTIDE SEQUENCE</scope>
</reference>
<sequence>MLSLSHSAPLVANMSTCNIGYCYIIFFNNI</sequence>
<organism evidence="1">
    <name type="scientific">Anguilla anguilla</name>
    <name type="common">European freshwater eel</name>
    <name type="synonym">Muraena anguilla</name>
    <dbReference type="NCBI Taxonomy" id="7936"/>
    <lineage>
        <taxon>Eukaryota</taxon>
        <taxon>Metazoa</taxon>
        <taxon>Chordata</taxon>
        <taxon>Craniata</taxon>
        <taxon>Vertebrata</taxon>
        <taxon>Euteleostomi</taxon>
        <taxon>Actinopterygii</taxon>
        <taxon>Neopterygii</taxon>
        <taxon>Teleostei</taxon>
        <taxon>Anguilliformes</taxon>
        <taxon>Anguillidae</taxon>
        <taxon>Anguilla</taxon>
    </lineage>
</organism>
<name>A0A0E9RR39_ANGAN</name>
<accession>A0A0E9RR39</accession>
<dbReference type="AlphaFoldDB" id="A0A0E9RR39"/>
<dbReference type="EMBL" id="GBXM01076963">
    <property type="protein sequence ID" value="JAH31614.1"/>
    <property type="molecule type" value="Transcribed_RNA"/>
</dbReference>
<protein>
    <submittedName>
        <fullName evidence="1">Uncharacterized protein</fullName>
    </submittedName>
</protein>
<reference evidence="1" key="2">
    <citation type="journal article" date="2015" name="Fish Shellfish Immunol.">
        <title>Early steps in the European eel (Anguilla anguilla)-Vibrio vulnificus interaction in the gills: Role of the RtxA13 toxin.</title>
        <authorList>
            <person name="Callol A."/>
            <person name="Pajuelo D."/>
            <person name="Ebbesson L."/>
            <person name="Teles M."/>
            <person name="MacKenzie S."/>
            <person name="Amaro C."/>
        </authorList>
    </citation>
    <scope>NUCLEOTIDE SEQUENCE</scope>
</reference>
<evidence type="ECO:0000313" key="1">
    <source>
        <dbReference type="EMBL" id="JAH31614.1"/>
    </source>
</evidence>
<proteinExistence type="predicted"/>